<keyword evidence="1" id="KW-0444">Lipid biosynthesis</keyword>
<name>A0A022PXS1_ERYGU</name>
<gene>
    <name evidence="3" type="ORF">MIMGU_mgv1a019387mg</name>
</gene>
<dbReference type="CDD" id="cd05236">
    <property type="entry name" value="FAR-N_SDR_e"/>
    <property type="match status" value="1"/>
</dbReference>
<dbReference type="AlphaFoldDB" id="A0A022PXS1"/>
<dbReference type="GO" id="GO:0010345">
    <property type="term" value="P:suberin biosynthetic process"/>
    <property type="evidence" value="ECO:0000318"/>
    <property type="project" value="GO_Central"/>
</dbReference>
<dbReference type="Proteomes" id="UP000030748">
    <property type="component" value="Unassembled WGS sequence"/>
</dbReference>
<accession>A0A022PXS1</accession>
<comment type="function">
    <text evidence="1">Catalyzes the reduction of fatty acyl-CoA to fatty alcohols.</text>
</comment>
<comment type="catalytic activity">
    <reaction evidence="1">
        <text>a long-chain fatty acyl-CoA + 2 NADPH + 2 H(+) = a long-chain primary fatty alcohol + 2 NADP(+) + CoA</text>
        <dbReference type="Rhea" id="RHEA:52716"/>
        <dbReference type="ChEBI" id="CHEBI:15378"/>
        <dbReference type="ChEBI" id="CHEBI:57287"/>
        <dbReference type="ChEBI" id="CHEBI:57783"/>
        <dbReference type="ChEBI" id="CHEBI:58349"/>
        <dbReference type="ChEBI" id="CHEBI:77396"/>
        <dbReference type="ChEBI" id="CHEBI:83139"/>
        <dbReference type="EC" id="1.2.1.84"/>
    </reaction>
</comment>
<keyword evidence="4" id="KW-1185">Reference proteome</keyword>
<dbReference type="eggNOG" id="KOG1221">
    <property type="taxonomic scope" value="Eukaryota"/>
</dbReference>
<dbReference type="STRING" id="4155.A0A022PXS1"/>
<dbReference type="InterPro" id="IPR036291">
    <property type="entry name" value="NAD(P)-bd_dom_sf"/>
</dbReference>
<dbReference type="GO" id="GO:0080019">
    <property type="term" value="F:alcohol-forming very long-chain fatty acyl-CoA reductase activity"/>
    <property type="evidence" value="ECO:0000318"/>
    <property type="project" value="GO_Central"/>
</dbReference>
<keyword evidence="1" id="KW-0443">Lipid metabolism</keyword>
<proteinExistence type="inferred from homology"/>
<dbReference type="InterPro" id="IPR013120">
    <property type="entry name" value="FAR_NAD-bd"/>
</dbReference>
<evidence type="ECO:0000259" key="2">
    <source>
        <dbReference type="Pfam" id="PF07993"/>
    </source>
</evidence>
<feature type="non-terminal residue" evidence="3">
    <location>
        <position position="481"/>
    </location>
</feature>
<dbReference type="EC" id="1.2.1.84" evidence="1"/>
<evidence type="ECO:0000313" key="3">
    <source>
        <dbReference type="EMBL" id="EYU21147.1"/>
    </source>
</evidence>
<protein>
    <recommendedName>
        <fullName evidence="1">Fatty acyl-CoA reductase</fullName>
        <ecNumber evidence="1">1.2.1.84</ecNumber>
    </recommendedName>
</protein>
<evidence type="ECO:0000256" key="1">
    <source>
        <dbReference type="RuleBase" id="RU363097"/>
    </source>
</evidence>
<feature type="domain" description="Thioester reductase (TE)" evidence="2">
    <location>
        <begin position="61"/>
        <end position="359"/>
    </location>
</feature>
<comment type="similarity">
    <text evidence="1">Belongs to the fatty acyl-CoA reductase family.</text>
</comment>
<dbReference type="Pfam" id="PF07993">
    <property type="entry name" value="NAD_binding_4"/>
    <property type="match status" value="1"/>
</dbReference>
<dbReference type="PANTHER" id="PTHR11011">
    <property type="entry name" value="MALE STERILITY PROTEIN 2-RELATED"/>
    <property type="match status" value="1"/>
</dbReference>
<dbReference type="Gene3D" id="3.40.50.720">
    <property type="entry name" value="NAD(P)-binding Rossmann-like Domain"/>
    <property type="match status" value="1"/>
</dbReference>
<sequence>MSRVAHDLAICLDTLQYESRISFKLWSPDHDIIIGIGTSYDLQGKGGVGIINFFQGKNIFITGGTGLLGKALVEKLLRLTPVGKIYILVKADDHETAIDRITKELINSELFKCLQEKHGKYYQEFMAKNLVPVIGNITEPNLGMDPDSAHAIMKDVNVIIESAANTNINERYDVSLKTNVNGPQRIMSFAKACKSLELLVYISTAYVNGEREGIFLENPLTMGENRRKDPSPFPRVDVSDEVNLASRSGTTSTGFDGNKYMRKLGMERANFYGWHNTYQITKAMGEMVINKTRGDMPVVIIRPTIIESCYKGPVPGWIQGNRVFDPLICSFGKGQLPAFLCKPDTPIDIIPLDMVVNATIAAMAKHGYKHMPELNIYQIATSVLNPVRISDMFDYTCEYFRSRPLIESESSSRISYYDNLAPVKYFDNFDDLSKYTRDEIYRRFGSMRNVEAHKLQKQCKAKIMYAENLCKIYEFAGFLKA</sequence>
<organism evidence="3 4">
    <name type="scientific">Erythranthe guttata</name>
    <name type="common">Yellow monkey flower</name>
    <name type="synonym">Mimulus guttatus</name>
    <dbReference type="NCBI Taxonomy" id="4155"/>
    <lineage>
        <taxon>Eukaryota</taxon>
        <taxon>Viridiplantae</taxon>
        <taxon>Streptophyta</taxon>
        <taxon>Embryophyta</taxon>
        <taxon>Tracheophyta</taxon>
        <taxon>Spermatophyta</taxon>
        <taxon>Magnoliopsida</taxon>
        <taxon>eudicotyledons</taxon>
        <taxon>Gunneridae</taxon>
        <taxon>Pentapetalae</taxon>
        <taxon>asterids</taxon>
        <taxon>lamiids</taxon>
        <taxon>Lamiales</taxon>
        <taxon>Phrymaceae</taxon>
        <taxon>Erythranthe</taxon>
    </lineage>
</organism>
<dbReference type="GO" id="GO:0035336">
    <property type="term" value="P:long-chain fatty-acyl-CoA metabolic process"/>
    <property type="evidence" value="ECO:0000318"/>
    <property type="project" value="GO_Central"/>
</dbReference>
<dbReference type="PANTHER" id="PTHR11011:SF45">
    <property type="entry name" value="FATTY ACYL-COA REDUCTASE CG8306-RELATED"/>
    <property type="match status" value="1"/>
</dbReference>
<dbReference type="EMBL" id="KI632224">
    <property type="protein sequence ID" value="EYU21147.1"/>
    <property type="molecule type" value="Genomic_DNA"/>
</dbReference>
<keyword evidence="1" id="KW-0521">NADP</keyword>
<dbReference type="SUPFAM" id="SSF51735">
    <property type="entry name" value="NAD(P)-binding Rossmann-fold domains"/>
    <property type="match status" value="1"/>
</dbReference>
<reference evidence="3 4" key="1">
    <citation type="journal article" date="2013" name="Proc. Natl. Acad. Sci. U.S.A.">
        <title>Fine-scale variation in meiotic recombination in Mimulus inferred from population shotgun sequencing.</title>
        <authorList>
            <person name="Hellsten U."/>
            <person name="Wright K.M."/>
            <person name="Jenkins J."/>
            <person name="Shu S."/>
            <person name="Yuan Y."/>
            <person name="Wessler S.R."/>
            <person name="Schmutz J."/>
            <person name="Willis J.H."/>
            <person name="Rokhsar D.S."/>
        </authorList>
    </citation>
    <scope>NUCLEOTIDE SEQUENCE [LARGE SCALE GENOMIC DNA]</scope>
    <source>
        <strain evidence="4">cv. DUN x IM62</strain>
    </source>
</reference>
<dbReference type="InterPro" id="IPR026055">
    <property type="entry name" value="FAR"/>
</dbReference>
<keyword evidence="1" id="KW-0560">Oxidoreductase</keyword>
<dbReference type="GO" id="GO:0102965">
    <property type="term" value="F:alcohol-forming long-chain fatty acyl-CoA reductase activity"/>
    <property type="evidence" value="ECO:0007669"/>
    <property type="project" value="UniProtKB-EC"/>
</dbReference>
<evidence type="ECO:0000313" key="4">
    <source>
        <dbReference type="Proteomes" id="UP000030748"/>
    </source>
</evidence>